<dbReference type="RefSeq" id="WP_053328136.1">
    <property type="nucleotide sequence ID" value="NZ_CP009928.1"/>
</dbReference>
<dbReference type="KEGG" id="cgn:OK18_12005"/>
<dbReference type="OrthoDB" id="9789152at2"/>
<dbReference type="PANTHER" id="PTHR33991">
    <property type="entry name" value="DNA REPAIR PROTEIN RECO"/>
    <property type="match status" value="1"/>
</dbReference>
<evidence type="ECO:0000313" key="5">
    <source>
        <dbReference type="EMBL" id="AKK73236.1"/>
    </source>
</evidence>
<protein>
    <submittedName>
        <fullName evidence="5">Recombinase RecO</fullName>
    </submittedName>
</protein>
<reference evidence="5 6" key="1">
    <citation type="submission" date="2014-11" db="EMBL/GenBank/DDBJ databases">
        <authorList>
            <person name="Park G.-S."/>
            <person name="Hong S.-J."/>
            <person name="Jung B.K."/>
            <person name="Khan A.R."/>
            <person name="Kwak Y."/>
            <person name="Shin J.-H."/>
        </authorList>
    </citation>
    <scope>NUCLEOTIDE SEQUENCE [LARGE SCALE GENOMIC DNA]</scope>
    <source>
        <strain evidence="5 6">DSM 27622</strain>
    </source>
</reference>
<dbReference type="Gene3D" id="2.40.50.140">
    <property type="entry name" value="Nucleic acid-binding proteins"/>
    <property type="match status" value="1"/>
</dbReference>
<dbReference type="InterPro" id="IPR022572">
    <property type="entry name" value="DNA_rep/recomb_RecO_N"/>
</dbReference>
<dbReference type="AlphaFoldDB" id="A0A0G3M238"/>
<dbReference type="EMBL" id="CP009928">
    <property type="protein sequence ID" value="AKK73236.1"/>
    <property type="molecule type" value="Genomic_DNA"/>
</dbReference>
<feature type="domain" description="DNA replication/recombination mediator RecO N-terminal" evidence="4">
    <location>
        <begin position="3"/>
        <end position="78"/>
    </location>
</feature>
<dbReference type="GO" id="GO:0006310">
    <property type="term" value="P:DNA recombination"/>
    <property type="evidence" value="ECO:0007669"/>
    <property type="project" value="UniProtKB-KW"/>
</dbReference>
<dbReference type="PATRIC" id="fig|1324352.5.peg.2497"/>
<keyword evidence="2" id="KW-0233">DNA recombination</keyword>
<proteinExistence type="predicted"/>
<accession>A0A0G3M238</accession>
<evidence type="ECO:0000313" key="6">
    <source>
        <dbReference type="Proteomes" id="UP000035213"/>
    </source>
</evidence>
<evidence type="ECO:0000256" key="1">
    <source>
        <dbReference type="ARBA" id="ARBA00022763"/>
    </source>
</evidence>
<dbReference type="Pfam" id="PF11967">
    <property type="entry name" value="RecO_N"/>
    <property type="match status" value="1"/>
</dbReference>
<gene>
    <name evidence="5" type="ORF">OK18_12005</name>
</gene>
<organism evidence="5 6">
    <name type="scientific">Chryseobacterium gallinarum</name>
    <dbReference type="NCBI Taxonomy" id="1324352"/>
    <lineage>
        <taxon>Bacteria</taxon>
        <taxon>Pseudomonadati</taxon>
        <taxon>Bacteroidota</taxon>
        <taxon>Flavobacteriia</taxon>
        <taxon>Flavobacteriales</taxon>
        <taxon>Weeksellaceae</taxon>
        <taxon>Chryseobacterium group</taxon>
        <taxon>Chryseobacterium</taxon>
    </lineage>
</organism>
<dbReference type="Proteomes" id="UP000035213">
    <property type="component" value="Chromosome"/>
</dbReference>
<dbReference type="SUPFAM" id="SSF50249">
    <property type="entry name" value="Nucleic acid-binding proteins"/>
    <property type="match status" value="1"/>
</dbReference>
<dbReference type="NCBIfam" id="TIGR00613">
    <property type="entry name" value="reco"/>
    <property type="match status" value="1"/>
</dbReference>
<dbReference type="InterPro" id="IPR012340">
    <property type="entry name" value="NA-bd_OB-fold"/>
</dbReference>
<evidence type="ECO:0000256" key="2">
    <source>
        <dbReference type="ARBA" id="ARBA00023172"/>
    </source>
</evidence>
<dbReference type="GO" id="GO:0043590">
    <property type="term" value="C:bacterial nucleoid"/>
    <property type="evidence" value="ECO:0007669"/>
    <property type="project" value="TreeGrafter"/>
</dbReference>
<evidence type="ECO:0000256" key="3">
    <source>
        <dbReference type="ARBA" id="ARBA00023204"/>
    </source>
</evidence>
<sequence length="228" mass="26308">MNSQNGFLLSFIKYGENDAVLHCFTEEEGFQTYFLKGIYSKKNKKKAFLQPLNKLNFFINPVKSGGLCSVSKFELIKNNDVYTDIKANTVIFFISDFLNQVLKYENKNLSIFFSIERFIEELMGKNYQSHLLFLLSLLKIQGVAPLVGEGKFLDPETGTFSAGMTHQLFNEEISLIWKQALSTDNMYTIKIHSAARKDFLDSLLVYYHYHITDFKVPASLEVIQQIFE</sequence>
<name>A0A0G3M238_CHRGL</name>
<dbReference type="STRING" id="1324352.OK18_12005"/>
<dbReference type="PANTHER" id="PTHR33991:SF1">
    <property type="entry name" value="DNA REPAIR PROTEIN RECO"/>
    <property type="match status" value="1"/>
</dbReference>
<keyword evidence="1" id="KW-0227">DNA damage</keyword>
<evidence type="ECO:0000259" key="4">
    <source>
        <dbReference type="Pfam" id="PF11967"/>
    </source>
</evidence>
<dbReference type="InterPro" id="IPR003717">
    <property type="entry name" value="RecO"/>
</dbReference>
<dbReference type="GO" id="GO:0006302">
    <property type="term" value="P:double-strand break repair"/>
    <property type="evidence" value="ECO:0007669"/>
    <property type="project" value="TreeGrafter"/>
</dbReference>
<keyword evidence="3" id="KW-0234">DNA repair</keyword>